<evidence type="ECO:0000313" key="3">
    <source>
        <dbReference type="EMBL" id="SMD83857.1"/>
    </source>
</evidence>
<sequence length="49" mass="5153">MGEFTKEPGGHRANDPDVGWHNEPGGGGWKCNEDPGTGWKTIFGPGTGI</sequence>
<dbReference type="EMBL" id="FWYW01000062">
    <property type="protein sequence ID" value="SMD83857.1"/>
    <property type="molecule type" value="Genomic_DNA"/>
</dbReference>
<dbReference type="Proteomes" id="UP000194422">
    <property type="component" value="Unassembled WGS sequence"/>
</dbReference>
<proteinExistence type="predicted"/>
<evidence type="ECO:0000313" key="5">
    <source>
        <dbReference type="Proteomes" id="UP001221338"/>
    </source>
</evidence>
<feature type="compositionally biased region" description="Basic and acidic residues" evidence="1">
    <location>
        <begin position="1"/>
        <end position="20"/>
    </location>
</feature>
<feature type="region of interest" description="Disordered" evidence="1">
    <location>
        <begin position="1"/>
        <end position="49"/>
    </location>
</feature>
<keyword evidence="5" id="KW-1185">Reference proteome</keyword>
<evidence type="ECO:0000313" key="4">
    <source>
        <dbReference type="Proteomes" id="UP000194422"/>
    </source>
</evidence>
<dbReference type="AlphaFoldDB" id="A0A7D8D2E2"/>
<gene>
    <name evidence="3" type="ORF">BACERE00174_01714</name>
    <name evidence="2" type="ORF">P6U22_14165</name>
</gene>
<name>A0A7D8D2E2_9BACI</name>
<organism evidence="3 4">
    <name type="scientific">Bacillus paranthracis</name>
    <dbReference type="NCBI Taxonomy" id="2026186"/>
    <lineage>
        <taxon>Bacteria</taxon>
        <taxon>Bacillati</taxon>
        <taxon>Bacillota</taxon>
        <taxon>Bacilli</taxon>
        <taxon>Bacillales</taxon>
        <taxon>Bacillaceae</taxon>
        <taxon>Bacillus</taxon>
        <taxon>Bacillus cereus group</taxon>
    </lineage>
</organism>
<evidence type="ECO:0000313" key="2">
    <source>
        <dbReference type="EMBL" id="MDG0942342.1"/>
    </source>
</evidence>
<reference evidence="2 5" key="2">
    <citation type="submission" date="2023-03" db="EMBL/GenBank/DDBJ databases">
        <title>Genetic diversity of Bacillus cereus sensu lato isolates from Slovenia.</title>
        <authorList>
            <person name="Abdelli M."/>
        </authorList>
    </citation>
    <scope>NUCLEOTIDE SEQUENCE [LARGE SCALE GENOMIC DNA]</scope>
    <source>
        <strain evidence="2 5">SIBC61B</strain>
    </source>
</reference>
<accession>A0A7D8D2E2</accession>
<comment type="caution">
    <text evidence="3">The sequence shown here is derived from an EMBL/GenBank/DDBJ whole genome shotgun (WGS) entry which is preliminary data.</text>
</comment>
<evidence type="ECO:0000256" key="1">
    <source>
        <dbReference type="SAM" id="MobiDB-lite"/>
    </source>
</evidence>
<dbReference type="Proteomes" id="UP001221338">
    <property type="component" value="Unassembled WGS sequence"/>
</dbReference>
<reference evidence="3 4" key="1">
    <citation type="submission" date="2017-04" db="EMBL/GenBank/DDBJ databases">
        <authorList>
            <person name="Criscuolo A."/>
        </authorList>
    </citation>
    <scope>NUCLEOTIDE SEQUENCE [LARGE SCALE GENOMIC DNA]</scope>
    <source>
        <strain evidence="3">16-00174</strain>
    </source>
</reference>
<dbReference type="EMBL" id="JARPRV010000007">
    <property type="protein sequence ID" value="MDG0942342.1"/>
    <property type="molecule type" value="Genomic_DNA"/>
</dbReference>
<protein>
    <submittedName>
        <fullName evidence="3">Uncharacterized protein</fullName>
    </submittedName>
</protein>
<dbReference type="RefSeq" id="WP_000503724.1">
    <property type="nucleotide sequence ID" value="NZ_CP040880.1"/>
</dbReference>